<dbReference type="STRING" id="1324350.AOY20_09705"/>
<evidence type="ECO:0008006" key="3">
    <source>
        <dbReference type="Google" id="ProtNLM"/>
    </source>
</evidence>
<dbReference type="OrthoDB" id="6522717at2"/>
<accession>A0A0N9W2H6</accession>
<protein>
    <recommendedName>
        <fullName evidence="3">Porin</fullName>
    </recommendedName>
</protein>
<gene>
    <name evidence="1" type="ORF">AOY20_09705</name>
</gene>
<name>A0A0N9W2H6_9GAMM</name>
<proteinExistence type="predicted"/>
<dbReference type="EMBL" id="CP012808">
    <property type="protein sequence ID" value="ALH95782.1"/>
    <property type="molecule type" value="Genomic_DNA"/>
</dbReference>
<reference evidence="1 2" key="1">
    <citation type="journal article" date="2015" name="Int. J. Syst. Evol. Microbiol.">
        <title>Acinetobacter equi sp. nov. isolated from horse faeces.</title>
        <authorList>
            <person name="Poppel M.T."/>
            <person name="Skiebe E."/>
            <person name="Laue M."/>
            <person name="Bergmann H."/>
            <person name="Ebersberger I."/>
            <person name="Garn T."/>
            <person name="Fruth A."/>
            <person name="Baumgardt S."/>
            <person name="Busse H.J."/>
            <person name="Wilharm G."/>
        </authorList>
    </citation>
    <scope>NUCLEOTIDE SEQUENCE [LARGE SCALE GENOMIC DNA]</scope>
    <source>
        <strain evidence="1 2">114</strain>
    </source>
</reference>
<evidence type="ECO:0000313" key="1">
    <source>
        <dbReference type="EMBL" id="ALH95782.1"/>
    </source>
</evidence>
<sequence>MLPYRWLALSTILFPTEKAISCVFDADIELYGQVSYVHKKASSWEIGGEDPYSSDNSYNDVALKYQNRCELIENKLNLNINAYGLAYSSYKDTGNFEQDNQHVKLLLNQFSLSYQLSDTLSLDTGKLKNNDGLFYLKSPTALLNNYYAGFKPTRIHDSAMDQIYSESFWGISLTQDTEDYSLAITVAPKLTEIDERYVSSSNWSSLERSNSRERYLFRYTDYHFKDHTPTVSLGLGDAVSIAFSNSYNITQQLTMNAEIAWHNKQQWHHLNRENAQLVQNYLFPNDLYQIKKKDGFEIALGMQYTSDRFSQFGFEYYYQSEGYSKQQWNEQKNLIQFLNRTTNFEPLDSAFDSYKYLMASEIYNTSSQGNLTGKHYINSYASILMADQSTIKPYVVMNLVDKSTVSGITYTKPFNIRTQQVDIYTGIYAALGRNDSEFGLFGETVGTYVGFNYHF</sequence>
<dbReference type="RefSeq" id="WP_054581671.1">
    <property type="nucleotide sequence ID" value="NZ_CP012808.1"/>
</dbReference>
<dbReference type="AlphaFoldDB" id="A0A0N9W2H6"/>
<organism evidence="1 2">
    <name type="scientific">Acinetobacter equi</name>
    <dbReference type="NCBI Taxonomy" id="1324350"/>
    <lineage>
        <taxon>Bacteria</taxon>
        <taxon>Pseudomonadati</taxon>
        <taxon>Pseudomonadota</taxon>
        <taxon>Gammaproteobacteria</taxon>
        <taxon>Moraxellales</taxon>
        <taxon>Moraxellaceae</taxon>
        <taxon>Acinetobacter</taxon>
    </lineage>
</organism>
<dbReference type="Proteomes" id="UP000064939">
    <property type="component" value="Chromosome"/>
</dbReference>
<keyword evidence="2" id="KW-1185">Reference proteome</keyword>
<evidence type="ECO:0000313" key="2">
    <source>
        <dbReference type="Proteomes" id="UP000064939"/>
    </source>
</evidence>
<dbReference type="KEGG" id="aei:AOY20_09705"/>